<dbReference type="NCBIfam" id="TIGR01764">
    <property type="entry name" value="excise"/>
    <property type="match status" value="1"/>
</dbReference>
<reference evidence="2 3" key="1">
    <citation type="journal article" date="2019" name="ACS Chem. Biol.">
        <title>Identification and Mobilization of a Cryptic Antibiotic Biosynthesis Gene Locus from a Human-Pathogenic Nocardia Isolate.</title>
        <authorList>
            <person name="Herisse M."/>
            <person name="Ishida K."/>
            <person name="Porter J.L."/>
            <person name="Howden B."/>
            <person name="Hertweck C."/>
            <person name="Stinear T.P."/>
            <person name="Pidot S.J."/>
        </authorList>
    </citation>
    <scope>NUCLEOTIDE SEQUENCE [LARGE SCALE GENOMIC DNA]</scope>
    <source>
        <strain evidence="2 3">AUSMDU00012715</strain>
    </source>
</reference>
<feature type="domain" description="Helix-turn-helix" evidence="1">
    <location>
        <begin position="16"/>
        <end position="66"/>
    </location>
</feature>
<evidence type="ECO:0000313" key="2">
    <source>
        <dbReference type="EMBL" id="QIS18580.1"/>
    </source>
</evidence>
<sequence>MPPTEVSTFPPDRIALTVQEAADACGYSKTFITEQIDAGNLAAVAPKGCRSKRVLIDDVKDWLRAKPWEPRVA</sequence>
<dbReference type="InterPro" id="IPR010093">
    <property type="entry name" value="SinI_DNA-bd"/>
</dbReference>
<accession>A0A6G9YZH5</accession>
<dbReference type="Pfam" id="PF12728">
    <property type="entry name" value="HTH_17"/>
    <property type="match status" value="1"/>
</dbReference>
<dbReference type="RefSeq" id="WP_167485906.1">
    <property type="nucleotide sequence ID" value="NZ_CP046173.1"/>
</dbReference>
<evidence type="ECO:0000259" key="1">
    <source>
        <dbReference type="Pfam" id="PF12728"/>
    </source>
</evidence>
<dbReference type="InterPro" id="IPR041657">
    <property type="entry name" value="HTH_17"/>
</dbReference>
<gene>
    <name evidence="2" type="ORF">F6W96_10010</name>
</gene>
<keyword evidence="2" id="KW-0238">DNA-binding</keyword>
<proteinExistence type="predicted"/>
<evidence type="ECO:0000313" key="3">
    <source>
        <dbReference type="Proteomes" id="UP000500953"/>
    </source>
</evidence>
<dbReference type="GO" id="GO:0003677">
    <property type="term" value="F:DNA binding"/>
    <property type="evidence" value="ECO:0007669"/>
    <property type="project" value="UniProtKB-KW"/>
</dbReference>
<dbReference type="EMBL" id="CP046173">
    <property type="protein sequence ID" value="QIS18580.1"/>
    <property type="molecule type" value="Genomic_DNA"/>
</dbReference>
<dbReference type="AlphaFoldDB" id="A0A6G9YZH5"/>
<organism evidence="2 3">
    <name type="scientific">Nocardia terpenica</name>
    <dbReference type="NCBI Taxonomy" id="455432"/>
    <lineage>
        <taxon>Bacteria</taxon>
        <taxon>Bacillati</taxon>
        <taxon>Actinomycetota</taxon>
        <taxon>Actinomycetes</taxon>
        <taxon>Mycobacteriales</taxon>
        <taxon>Nocardiaceae</taxon>
        <taxon>Nocardia</taxon>
    </lineage>
</organism>
<name>A0A6G9YZH5_9NOCA</name>
<protein>
    <submittedName>
        <fullName evidence="2">Excisionase family DNA-binding protein</fullName>
    </submittedName>
</protein>
<dbReference type="Proteomes" id="UP000500953">
    <property type="component" value="Chromosome"/>
</dbReference>